<organism evidence="1 2">
    <name type="scientific">Tanacetum coccineum</name>
    <dbReference type="NCBI Taxonomy" id="301880"/>
    <lineage>
        <taxon>Eukaryota</taxon>
        <taxon>Viridiplantae</taxon>
        <taxon>Streptophyta</taxon>
        <taxon>Embryophyta</taxon>
        <taxon>Tracheophyta</taxon>
        <taxon>Spermatophyta</taxon>
        <taxon>Magnoliopsida</taxon>
        <taxon>eudicotyledons</taxon>
        <taxon>Gunneridae</taxon>
        <taxon>Pentapetalae</taxon>
        <taxon>asterids</taxon>
        <taxon>campanulids</taxon>
        <taxon>Asterales</taxon>
        <taxon>Asteraceae</taxon>
        <taxon>Asteroideae</taxon>
        <taxon>Anthemideae</taxon>
        <taxon>Anthemidinae</taxon>
        <taxon>Tanacetum</taxon>
    </lineage>
</organism>
<proteinExistence type="predicted"/>
<reference evidence="1" key="2">
    <citation type="submission" date="2022-01" db="EMBL/GenBank/DDBJ databases">
        <authorList>
            <person name="Yamashiro T."/>
            <person name="Shiraishi A."/>
            <person name="Satake H."/>
            <person name="Nakayama K."/>
        </authorList>
    </citation>
    <scope>NUCLEOTIDE SEQUENCE</scope>
</reference>
<sequence length="324" mass="36745">MKYNHAFNIVVSAYALGIIDYWEPNTLQFPDNEVKFKYKRDTDLFLIIKCKTALLSRTGKLRRVYDESLENARELQKSDVSLYRLKSIDFGQRMAVEKEIENIENVPQSNSVFDDSSNFIIYPTLLAIKSSKKVRKISAAAANVNESKELLTDTTLLCCAFKKHIIYIFMDMLDNLKKLELQKLLESLEDGPSSPSFVLATIALEAFIMNMVTAMWKAPLGCGKHNDQPDLGCQQFQMGCQSAGLEGKEEEAVIWALEKKEHYAPRVSEFALPSPLLGSGAGGICRLRSGVKFSADEERLLIELRGEFGKKWARKATYFDRKNR</sequence>
<dbReference type="Proteomes" id="UP001151760">
    <property type="component" value="Unassembled WGS sequence"/>
</dbReference>
<accession>A0ABQ4XIM8</accession>
<name>A0ABQ4XIM8_9ASTR</name>
<comment type="caution">
    <text evidence="1">The sequence shown here is derived from an EMBL/GenBank/DDBJ whole genome shotgun (WGS) entry which is preliminary data.</text>
</comment>
<evidence type="ECO:0000313" key="1">
    <source>
        <dbReference type="EMBL" id="GJS65069.1"/>
    </source>
</evidence>
<protein>
    <submittedName>
        <fullName evidence="1">Uncharacterized protein</fullName>
    </submittedName>
</protein>
<dbReference type="EMBL" id="BQNB010009550">
    <property type="protein sequence ID" value="GJS65069.1"/>
    <property type="molecule type" value="Genomic_DNA"/>
</dbReference>
<reference evidence="1" key="1">
    <citation type="journal article" date="2022" name="Int. J. Mol. Sci.">
        <title>Draft Genome of Tanacetum Coccineum: Genomic Comparison of Closely Related Tanacetum-Family Plants.</title>
        <authorList>
            <person name="Yamashiro T."/>
            <person name="Shiraishi A."/>
            <person name="Nakayama K."/>
            <person name="Satake H."/>
        </authorList>
    </citation>
    <scope>NUCLEOTIDE SEQUENCE</scope>
</reference>
<evidence type="ECO:0000313" key="2">
    <source>
        <dbReference type="Proteomes" id="UP001151760"/>
    </source>
</evidence>
<gene>
    <name evidence="1" type="ORF">Tco_0679633</name>
</gene>
<keyword evidence="2" id="KW-1185">Reference proteome</keyword>